<evidence type="ECO:0000256" key="7">
    <source>
        <dbReference type="ARBA" id="ARBA00023237"/>
    </source>
</evidence>
<dbReference type="PANTHER" id="PTHR30026:SF20">
    <property type="entry name" value="OUTER MEMBRANE PROTEIN TOLC"/>
    <property type="match status" value="1"/>
</dbReference>
<feature type="chain" id="PRO_5029022895" evidence="9">
    <location>
        <begin position="25"/>
        <end position="468"/>
    </location>
</feature>
<evidence type="ECO:0000256" key="2">
    <source>
        <dbReference type="ARBA" id="ARBA00007613"/>
    </source>
</evidence>
<reference evidence="10 11" key="1">
    <citation type="journal article" date="2018" name="Int. J. Syst. Evol. Microbiol.">
        <title>Adhaeribacter swui sp. nov., isolated from wet mud.</title>
        <authorList>
            <person name="Kim D.U."/>
            <person name="Kim K.W."/>
            <person name="Kang M.S."/>
            <person name="Kim J.Y."/>
            <person name="Jang J.H."/>
            <person name="Kim M.K."/>
        </authorList>
    </citation>
    <scope>NUCLEOTIDE SEQUENCE [LARGE SCALE GENOMIC DNA]</scope>
    <source>
        <strain evidence="10 11">KCTC 52873</strain>
    </source>
</reference>
<dbReference type="Gene3D" id="1.20.1600.10">
    <property type="entry name" value="Outer membrane efflux proteins (OEP)"/>
    <property type="match status" value="1"/>
</dbReference>
<protein>
    <submittedName>
        <fullName evidence="10">TolC family protein</fullName>
    </submittedName>
</protein>
<evidence type="ECO:0000256" key="4">
    <source>
        <dbReference type="ARBA" id="ARBA00022452"/>
    </source>
</evidence>
<accession>A0A7G7GAR0</accession>
<evidence type="ECO:0000256" key="3">
    <source>
        <dbReference type="ARBA" id="ARBA00022448"/>
    </source>
</evidence>
<dbReference type="GO" id="GO:0015288">
    <property type="term" value="F:porin activity"/>
    <property type="evidence" value="ECO:0007669"/>
    <property type="project" value="TreeGrafter"/>
</dbReference>
<keyword evidence="7" id="KW-0998">Cell outer membrane</keyword>
<keyword evidence="3" id="KW-0813">Transport</keyword>
<keyword evidence="5" id="KW-0812">Transmembrane</keyword>
<evidence type="ECO:0000256" key="8">
    <source>
        <dbReference type="SAM" id="Coils"/>
    </source>
</evidence>
<evidence type="ECO:0000256" key="6">
    <source>
        <dbReference type="ARBA" id="ARBA00023136"/>
    </source>
</evidence>
<dbReference type="KEGG" id="aswu:HUW51_16505"/>
<dbReference type="Proteomes" id="UP000515237">
    <property type="component" value="Chromosome"/>
</dbReference>
<keyword evidence="6" id="KW-0472">Membrane</keyword>
<feature type="signal peptide" evidence="9">
    <location>
        <begin position="1"/>
        <end position="24"/>
    </location>
</feature>
<dbReference type="InterPro" id="IPR051906">
    <property type="entry name" value="TolC-like"/>
</dbReference>
<proteinExistence type="inferred from homology"/>
<keyword evidence="8" id="KW-0175">Coiled coil</keyword>
<dbReference type="InterPro" id="IPR003423">
    <property type="entry name" value="OMP_efflux"/>
</dbReference>
<dbReference type="GO" id="GO:0009279">
    <property type="term" value="C:cell outer membrane"/>
    <property type="evidence" value="ECO:0007669"/>
    <property type="project" value="UniProtKB-SubCell"/>
</dbReference>
<dbReference type="GO" id="GO:0015562">
    <property type="term" value="F:efflux transmembrane transporter activity"/>
    <property type="evidence" value="ECO:0007669"/>
    <property type="project" value="InterPro"/>
</dbReference>
<dbReference type="RefSeq" id="WP_185270725.1">
    <property type="nucleotide sequence ID" value="NZ_CP055156.1"/>
</dbReference>
<dbReference type="AlphaFoldDB" id="A0A7G7GAR0"/>
<gene>
    <name evidence="10" type="ORF">HUW51_16505</name>
</gene>
<sequence length="468" mass="52048">MFTKSSIRIFITAAVLFISVKANCQDKVLSLPEALQTSLANYGTIKAKTNYVLAAEAAVKQSQKEYLPDFSISGQHDYGTINGQNGAFYGFRGLNSSSSGPPMENQNWNAAFGSLYLANVSWDFFSFGKARERIELAKASRSQDEADLTQEQFQHQVRVAAAYLNLQAAQRLTQSQERNLERALALKRVVVARAKNGLNPGVDSSLANAEVSSAKIALTRSRDTEQEQSNQLAQLLGILPQGFRLDSTFITKVPVVFAATTNSPTEGHPVLTFYRQRVKVSQEREKYFRTLQYPTFSFFSVLQGRGSGFGYDYNELNTQAYTKSYREGIVPTRGNYLVGVGLVWNLTSSLRIHQQVQAQEYTTRGLNAEYELANQRLQAQKNLAENKVQNALSNYREAPIQIQAASNAYLQKNVLYSNGLATIVDITQALYTLNRAEIDRDIANTNVWQALLLQAAAAGDLSIFTNEF</sequence>
<dbReference type="Pfam" id="PF02321">
    <property type="entry name" value="OEP"/>
    <property type="match status" value="1"/>
</dbReference>
<evidence type="ECO:0000256" key="1">
    <source>
        <dbReference type="ARBA" id="ARBA00004442"/>
    </source>
</evidence>
<evidence type="ECO:0000313" key="10">
    <source>
        <dbReference type="EMBL" id="QNF34244.1"/>
    </source>
</evidence>
<evidence type="ECO:0000256" key="9">
    <source>
        <dbReference type="SAM" id="SignalP"/>
    </source>
</evidence>
<keyword evidence="11" id="KW-1185">Reference proteome</keyword>
<organism evidence="10 11">
    <name type="scientific">Adhaeribacter swui</name>
    <dbReference type="NCBI Taxonomy" id="2086471"/>
    <lineage>
        <taxon>Bacteria</taxon>
        <taxon>Pseudomonadati</taxon>
        <taxon>Bacteroidota</taxon>
        <taxon>Cytophagia</taxon>
        <taxon>Cytophagales</taxon>
        <taxon>Hymenobacteraceae</taxon>
        <taxon>Adhaeribacter</taxon>
    </lineage>
</organism>
<name>A0A7G7GAR0_9BACT</name>
<evidence type="ECO:0000313" key="11">
    <source>
        <dbReference type="Proteomes" id="UP000515237"/>
    </source>
</evidence>
<evidence type="ECO:0000256" key="5">
    <source>
        <dbReference type="ARBA" id="ARBA00022692"/>
    </source>
</evidence>
<feature type="coiled-coil region" evidence="8">
    <location>
        <begin position="367"/>
        <end position="394"/>
    </location>
</feature>
<comment type="subcellular location">
    <subcellularLocation>
        <location evidence="1">Cell outer membrane</location>
    </subcellularLocation>
</comment>
<keyword evidence="4" id="KW-1134">Transmembrane beta strand</keyword>
<keyword evidence="9" id="KW-0732">Signal</keyword>
<dbReference type="SUPFAM" id="SSF56954">
    <property type="entry name" value="Outer membrane efflux proteins (OEP)"/>
    <property type="match status" value="1"/>
</dbReference>
<dbReference type="EMBL" id="CP055156">
    <property type="protein sequence ID" value="QNF34244.1"/>
    <property type="molecule type" value="Genomic_DNA"/>
</dbReference>
<dbReference type="GO" id="GO:1990281">
    <property type="term" value="C:efflux pump complex"/>
    <property type="evidence" value="ECO:0007669"/>
    <property type="project" value="TreeGrafter"/>
</dbReference>
<dbReference type="PANTHER" id="PTHR30026">
    <property type="entry name" value="OUTER MEMBRANE PROTEIN TOLC"/>
    <property type="match status" value="1"/>
</dbReference>
<comment type="similarity">
    <text evidence="2">Belongs to the outer membrane factor (OMF) (TC 1.B.17) family.</text>
</comment>